<dbReference type="OrthoDB" id="5781816at2759"/>
<dbReference type="PROSITE" id="PS00022">
    <property type="entry name" value="EGF_1"/>
    <property type="match status" value="1"/>
</dbReference>
<gene>
    <name evidence="3" type="ORF">HPBE_LOCUS1458</name>
</gene>
<dbReference type="AlphaFoldDB" id="A0A3P7TD10"/>
<sequence>MANCSQKYVVLVDETMHWITFFLEAGEPVNPTFYVQGEDDEIDEQSPSSYAARFNSLPPGQYLIGPSADLPTSYCQFSMRARTEMTLQGGFMLGSGYDLERSDFPNTRYTYYQQSAPVAVHVNRNRSPGTLNAISFVGEENAFSRPKLLGKRYNCAYEYVFESFYCDATGYYYVQIEGVSFQGFNFRRIIPFNCIVSPPKPTTPPTTTPAPTPLSQCQNGGVLVTNLDSSSYCYCLGLFTGTNCETRICANGGETSEIVEIASR</sequence>
<comment type="caution">
    <text evidence="1">Lacks conserved residue(s) required for the propagation of feature annotation.</text>
</comment>
<feature type="domain" description="EGF-like" evidence="2">
    <location>
        <begin position="208"/>
        <end position="245"/>
    </location>
</feature>
<evidence type="ECO:0000313" key="3">
    <source>
        <dbReference type="EMBL" id="VDO19840.1"/>
    </source>
</evidence>
<protein>
    <recommendedName>
        <fullName evidence="2">EGF-like domain-containing protein</fullName>
    </recommendedName>
</protein>
<dbReference type="InterPro" id="IPR057085">
    <property type="entry name" value="Ig_Irg-7"/>
</dbReference>
<dbReference type="InterPro" id="IPR053295">
    <property type="entry name" value="Innate_immunity_reg"/>
</dbReference>
<dbReference type="InterPro" id="IPR006582">
    <property type="entry name" value="MD_domain"/>
</dbReference>
<dbReference type="PANTHER" id="PTHR47324:SF1">
    <property type="entry name" value="EGF-LIKE DOMAIN-CONTAINING PROTEIN-RELATED"/>
    <property type="match status" value="1"/>
</dbReference>
<dbReference type="InterPro" id="IPR000742">
    <property type="entry name" value="EGF"/>
</dbReference>
<evidence type="ECO:0000259" key="2">
    <source>
        <dbReference type="PROSITE" id="PS50026"/>
    </source>
</evidence>
<evidence type="ECO:0000256" key="1">
    <source>
        <dbReference type="PROSITE-ProRule" id="PRU00076"/>
    </source>
</evidence>
<dbReference type="Gene3D" id="2.10.25.10">
    <property type="entry name" value="Laminin"/>
    <property type="match status" value="1"/>
</dbReference>
<keyword evidence="1" id="KW-0245">EGF-like domain</keyword>
<dbReference type="Pfam" id="PF24415">
    <property type="entry name" value="Ig_Irg-7"/>
    <property type="match status" value="1"/>
</dbReference>
<dbReference type="SMART" id="SM00604">
    <property type="entry name" value="MD"/>
    <property type="match status" value="1"/>
</dbReference>
<keyword evidence="1" id="KW-1015">Disulfide bond</keyword>
<dbReference type="EMBL" id="UZAH01001599">
    <property type="protein sequence ID" value="VDO19840.1"/>
    <property type="molecule type" value="Genomic_DNA"/>
</dbReference>
<name>A0A3P7TD10_HELPZ</name>
<dbReference type="Pfam" id="PF23623">
    <property type="entry name" value="GBD_IRG7_N"/>
    <property type="match status" value="1"/>
</dbReference>
<organism evidence="3">
    <name type="scientific">Heligmosomoides polygyrus</name>
    <name type="common">Parasitic roundworm</name>
    <dbReference type="NCBI Taxonomy" id="6339"/>
    <lineage>
        <taxon>Eukaryota</taxon>
        <taxon>Metazoa</taxon>
        <taxon>Ecdysozoa</taxon>
        <taxon>Nematoda</taxon>
        <taxon>Chromadorea</taxon>
        <taxon>Rhabditida</taxon>
        <taxon>Rhabditina</taxon>
        <taxon>Rhabditomorpha</taxon>
        <taxon>Strongyloidea</taxon>
        <taxon>Heligmosomidae</taxon>
        <taxon>Heligmosomoides</taxon>
    </lineage>
</organism>
<dbReference type="InterPro" id="IPR057086">
    <property type="entry name" value="GBD_Irg-7_N"/>
</dbReference>
<proteinExistence type="predicted"/>
<accession>A0A3P7TD10</accession>
<feature type="disulfide bond" evidence="1">
    <location>
        <begin position="235"/>
        <end position="244"/>
    </location>
</feature>
<dbReference type="PROSITE" id="PS50026">
    <property type="entry name" value="EGF_3"/>
    <property type="match status" value="1"/>
</dbReference>
<reference evidence="3" key="1">
    <citation type="submission" date="2018-11" db="EMBL/GenBank/DDBJ databases">
        <authorList>
            <consortium name="Pathogen Informatics"/>
        </authorList>
    </citation>
    <scope>NUCLEOTIDE SEQUENCE [LARGE SCALE GENOMIC DNA]</scope>
</reference>
<dbReference type="PANTHER" id="PTHR47324">
    <property type="entry name" value="PROTEIN IRG-7-RELATED"/>
    <property type="match status" value="1"/>
</dbReference>